<dbReference type="SMART" id="SM01134">
    <property type="entry name" value="DeoRC"/>
    <property type="match status" value="1"/>
</dbReference>
<comment type="caution">
    <text evidence="6">The sequence shown here is derived from an EMBL/GenBank/DDBJ whole genome shotgun (WGS) entry which is preliminary data.</text>
</comment>
<keyword evidence="3" id="KW-0238">DNA-binding</keyword>
<dbReference type="SUPFAM" id="SSF46785">
    <property type="entry name" value="Winged helix' DNA-binding domain"/>
    <property type="match status" value="1"/>
</dbReference>
<evidence type="ECO:0000256" key="3">
    <source>
        <dbReference type="ARBA" id="ARBA00023125"/>
    </source>
</evidence>
<dbReference type="InterPro" id="IPR014036">
    <property type="entry name" value="DeoR-like_C"/>
</dbReference>
<evidence type="ECO:0000256" key="1">
    <source>
        <dbReference type="ARBA" id="ARBA00022491"/>
    </source>
</evidence>
<dbReference type="InterPro" id="IPR037171">
    <property type="entry name" value="NagB/RpiA_transferase-like"/>
</dbReference>
<dbReference type="Pfam" id="PF08220">
    <property type="entry name" value="HTH_DeoR"/>
    <property type="match status" value="1"/>
</dbReference>
<keyword evidence="2" id="KW-0805">Transcription regulation</keyword>
<dbReference type="RefSeq" id="WP_109062168.1">
    <property type="nucleotide sequence ID" value="NZ_QETA01000004.1"/>
</dbReference>
<keyword evidence="1" id="KW-0678">Repressor</keyword>
<evidence type="ECO:0000256" key="2">
    <source>
        <dbReference type="ARBA" id="ARBA00023015"/>
    </source>
</evidence>
<dbReference type="SUPFAM" id="SSF100950">
    <property type="entry name" value="NagB/RpiA/CoA transferase-like"/>
    <property type="match status" value="1"/>
</dbReference>
<dbReference type="InterPro" id="IPR036388">
    <property type="entry name" value="WH-like_DNA-bd_sf"/>
</dbReference>
<dbReference type="Gene3D" id="1.10.10.10">
    <property type="entry name" value="Winged helix-like DNA-binding domain superfamily/Winged helix DNA-binding domain"/>
    <property type="match status" value="1"/>
</dbReference>
<dbReference type="GO" id="GO:0003677">
    <property type="term" value="F:DNA binding"/>
    <property type="evidence" value="ECO:0007669"/>
    <property type="project" value="UniProtKB-KW"/>
</dbReference>
<gene>
    <name evidence="6" type="ORF">DD235_11235</name>
</gene>
<dbReference type="PANTHER" id="PTHR30363:SF4">
    <property type="entry name" value="GLYCEROL-3-PHOSPHATE REGULON REPRESSOR"/>
    <property type="match status" value="1"/>
</dbReference>
<feature type="domain" description="HTH deoR-type" evidence="5">
    <location>
        <begin position="3"/>
        <end position="58"/>
    </location>
</feature>
<dbReference type="Proteomes" id="UP000245212">
    <property type="component" value="Unassembled WGS sequence"/>
</dbReference>
<accession>A0A2V1K2W2</accession>
<dbReference type="InterPro" id="IPR001034">
    <property type="entry name" value="DeoR_HTH"/>
</dbReference>
<dbReference type="AlphaFoldDB" id="A0A2V1K2W2"/>
<dbReference type="PROSITE" id="PS51000">
    <property type="entry name" value="HTH_DEOR_2"/>
    <property type="match status" value="1"/>
</dbReference>
<dbReference type="PRINTS" id="PR00037">
    <property type="entry name" value="HTHLACR"/>
</dbReference>
<proteinExistence type="predicted"/>
<dbReference type="Pfam" id="PF00455">
    <property type="entry name" value="DeoRC"/>
    <property type="match status" value="1"/>
</dbReference>
<evidence type="ECO:0000256" key="4">
    <source>
        <dbReference type="ARBA" id="ARBA00023163"/>
    </source>
</evidence>
<dbReference type="Gene3D" id="3.30.750.70">
    <property type="entry name" value="4-hydroxybutyrate coenzyme like domains"/>
    <property type="match status" value="1"/>
</dbReference>
<dbReference type="PROSITE" id="PS00894">
    <property type="entry name" value="HTH_DEOR_1"/>
    <property type="match status" value="1"/>
</dbReference>
<name>A0A2V1K2W2_9BURK</name>
<evidence type="ECO:0000313" key="6">
    <source>
        <dbReference type="EMBL" id="PWF22643.1"/>
    </source>
</evidence>
<dbReference type="SMART" id="SM00420">
    <property type="entry name" value="HTH_DEOR"/>
    <property type="match status" value="1"/>
</dbReference>
<evidence type="ECO:0000259" key="5">
    <source>
        <dbReference type="PROSITE" id="PS51000"/>
    </source>
</evidence>
<evidence type="ECO:0000313" key="7">
    <source>
        <dbReference type="Proteomes" id="UP000245212"/>
    </source>
</evidence>
<dbReference type="InterPro" id="IPR036390">
    <property type="entry name" value="WH_DNA-bd_sf"/>
</dbReference>
<dbReference type="PANTHER" id="PTHR30363">
    <property type="entry name" value="HTH-TYPE TRANSCRIPTIONAL REGULATOR SRLR-RELATED"/>
    <property type="match status" value="1"/>
</dbReference>
<dbReference type="GO" id="GO:0003700">
    <property type="term" value="F:DNA-binding transcription factor activity"/>
    <property type="evidence" value="ECO:0007669"/>
    <property type="project" value="InterPro"/>
</dbReference>
<reference evidence="7" key="1">
    <citation type="submission" date="2018-05" db="EMBL/GenBank/DDBJ databases">
        <authorList>
            <person name="Li Y."/>
        </authorList>
    </citation>
    <scope>NUCLEOTIDE SEQUENCE [LARGE SCALE GENOMIC DNA]</scope>
    <source>
        <strain evidence="7">3d-2-2</strain>
    </source>
</reference>
<dbReference type="InterPro" id="IPR018356">
    <property type="entry name" value="Tscrpt_reg_HTH_DeoR_CS"/>
</dbReference>
<sequence length="262" mass="29001">MNLSTRKDHIVAMLRSHGAMSVDRLAGHFKVTPQTIRRDLNQLYEANLLRRRHGGAELIAPQLNQPYDTRRISNFDAKVLIGQAVASLIPDHSCILLGFGTTPEQVALALARQQRRHLTVVTNNLRVALALGQDDTHRIVMPGGELRIPNPEILGTETERLFRSFRADFGISGVGGVDPDGALLDFDRAEAACHEALRESCRTRILILDHSKFGRTAPVRSGHIRDHEILVTDSALPDGFENVMTETTRLMIPQAQGQELSA</sequence>
<keyword evidence="4" id="KW-0804">Transcription</keyword>
<dbReference type="InterPro" id="IPR050313">
    <property type="entry name" value="Carb_Metab_HTH_regulators"/>
</dbReference>
<keyword evidence="7" id="KW-1185">Reference proteome</keyword>
<organism evidence="6 7">
    <name type="scientific">Corticimicrobacter populi</name>
    <dbReference type="NCBI Taxonomy" id="2175229"/>
    <lineage>
        <taxon>Bacteria</taxon>
        <taxon>Pseudomonadati</taxon>
        <taxon>Pseudomonadota</taxon>
        <taxon>Betaproteobacteria</taxon>
        <taxon>Burkholderiales</taxon>
        <taxon>Alcaligenaceae</taxon>
        <taxon>Corticimicrobacter</taxon>
    </lineage>
</organism>
<dbReference type="EMBL" id="QETA01000004">
    <property type="protein sequence ID" value="PWF22643.1"/>
    <property type="molecule type" value="Genomic_DNA"/>
</dbReference>
<protein>
    <submittedName>
        <fullName evidence="6">DeoR family transcriptional regulator</fullName>
    </submittedName>
</protein>